<accession>A0A974I2W9</accession>
<protein>
    <submittedName>
        <fullName evidence="2">Uncharacterized protein</fullName>
    </submittedName>
</protein>
<feature type="non-terminal residue" evidence="2">
    <location>
        <position position="1"/>
    </location>
</feature>
<dbReference type="EMBL" id="CM004466">
    <property type="protein sequence ID" value="OCT99319.1"/>
    <property type="molecule type" value="Genomic_DNA"/>
</dbReference>
<organism evidence="2 3">
    <name type="scientific">Xenopus laevis</name>
    <name type="common">African clawed frog</name>
    <dbReference type="NCBI Taxonomy" id="8355"/>
    <lineage>
        <taxon>Eukaryota</taxon>
        <taxon>Metazoa</taxon>
        <taxon>Chordata</taxon>
        <taxon>Craniata</taxon>
        <taxon>Vertebrata</taxon>
        <taxon>Euteleostomi</taxon>
        <taxon>Amphibia</taxon>
        <taxon>Batrachia</taxon>
        <taxon>Anura</taxon>
        <taxon>Pipoidea</taxon>
        <taxon>Pipidae</taxon>
        <taxon>Xenopodinae</taxon>
        <taxon>Xenopus</taxon>
        <taxon>Xenopus</taxon>
    </lineage>
</organism>
<evidence type="ECO:0000313" key="3">
    <source>
        <dbReference type="Proteomes" id="UP000694892"/>
    </source>
</evidence>
<reference evidence="3" key="1">
    <citation type="journal article" date="2016" name="Nature">
        <title>Genome evolution in the allotetraploid frog Xenopus laevis.</title>
        <authorList>
            <person name="Session A.M."/>
            <person name="Uno Y."/>
            <person name="Kwon T."/>
            <person name="Chapman J.A."/>
            <person name="Toyoda A."/>
            <person name="Takahashi S."/>
            <person name="Fukui A."/>
            <person name="Hikosaka A."/>
            <person name="Suzuki A."/>
            <person name="Kondo M."/>
            <person name="van Heeringen S.J."/>
            <person name="Quigley I."/>
            <person name="Heinz S."/>
            <person name="Ogino H."/>
            <person name="Ochi H."/>
            <person name="Hellsten U."/>
            <person name="Lyons J.B."/>
            <person name="Simakov O."/>
            <person name="Putnam N."/>
            <person name="Stites J."/>
            <person name="Kuroki Y."/>
            <person name="Tanaka T."/>
            <person name="Michiue T."/>
            <person name="Watanabe M."/>
            <person name="Bogdanovic O."/>
            <person name="Lister R."/>
            <person name="Georgiou G."/>
            <person name="Paranjpe S.S."/>
            <person name="van Kruijsbergen I."/>
            <person name="Shu S."/>
            <person name="Carlson J."/>
            <person name="Kinoshita T."/>
            <person name="Ohta Y."/>
            <person name="Mawaribuchi S."/>
            <person name="Jenkins J."/>
            <person name="Grimwood J."/>
            <person name="Schmutz J."/>
            <person name="Mitros T."/>
            <person name="Mozaffari S.V."/>
            <person name="Suzuki Y."/>
            <person name="Haramoto Y."/>
            <person name="Yamamoto T.S."/>
            <person name="Takagi C."/>
            <person name="Heald R."/>
            <person name="Miller K."/>
            <person name="Haudenschild C."/>
            <person name="Kitzman J."/>
            <person name="Nakayama T."/>
            <person name="Izutsu Y."/>
            <person name="Robert J."/>
            <person name="Fortriede J."/>
            <person name="Burns K."/>
            <person name="Lotay V."/>
            <person name="Karimi K."/>
            <person name="Yasuoka Y."/>
            <person name="Dichmann D.S."/>
            <person name="Flajnik M.F."/>
            <person name="Houston D.W."/>
            <person name="Shendure J."/>
            <person name="DuPasquier L."/>
            <person name="Vize P.D."/>
            <person name="Zorn A.M."/>
            <person name="Ito M."/>
            <person name="Marcotte E.M."/>
            <person name="Wallingford J.B."/>
            <person name="Ito Y."/>
            <person name="Asashima M."/>
            <person name="Ueno N."/>
            <person name="Matsuda Y."/>
            <person name="Veenstra G.J."/>
            <person name="Fujiyama A."/>
            <person name="Harland R.M."/>
            <person name="Taira M."/>
            <person name="Rokhsar D.S."/>
        </authorList>
    </citation>
    <scope>NUCLEOTIDE SEQUENCE [LARGE SCALE GENOMIC DNA]</scope>
    <source>
        <strain evidence="3">J</strain>
    </source>
</reference>
<feature type="non-terminal residue" evidence="2">
    <location>
        <position position="20"/>
    </location>
</feature>
<gene>
    <name evidence="2" type="ORF">XELAEV_180050997mg</name>
</gene>
<feature type="region of interest" description="Disordered" evidence="1">
    <location>
        <begin position="1"/>
        <end position="20"/>
    </location>
</feature>
<feature type="compositionally biased region" description="Basic residues" evidence="1">
    <location>
        <begin position="7"/>
        <end position="20"/>
    </location>
</feature>
<name>A0A974I2W9_XENLA</name>
<proteinExistence type="predicted"/>
<reference evidence="2" key="2">
    <citation type="submission" date="2016-05" db="EMBL/GenBank/DDBJ databases">
        <title>WGS assembly of Xenopus laevis.</title>
        <authorList>
            <person name="Session A."/>
            <person name="Uno Y."/>
            <person name="Kwon T."/>
            <person name="Chapman J."/>
            <person name="Toyoda A."/>
            <person name="Takahashi S."/>
            <person name="Fukui A."/>
            <person name="Hikosaka A."/>
            <person name="Putnam N."/>
            <person name="Stites J."/>
            <person name="Van Heeringen S."/>
            <person name="Quigley I."/>
            <person name="Heinz S."/>
            <person name="Hellsten U."/>
            <person name="Lyons J."/>
            <person name="Suzuki A."/>
            <person name="Kondo M."/>
            <person name="Ogino H."/>
            <person name="Ochi H."/>
            <person name="Bogdanovic O."/>
            <person name="Lister R."/>
            <person name="Georgiou G."/>
            <person name="Paranjpe S."/>
            <person name="Van Kruijsbergen I."/>
            <person name="Mozaffari S."/>
            <person name="Shu S."/>
            <person name="Schmutz J."/>
            <person name="Jenkins J."/>
            <person name="Grimwood J."/>
            <person name="Carlson J."/>
            <person name="Mitros T."/>
            <person name="Simakov O."/>
            <person name="Heald R."/>
            <person name="Miller K."/>
            <person name="Haudenschild C."/>
            <person name="Kuroki Y."/>
            <person name="Tanaka T."/>
            <person name="Michiue T."/>
            <person name="Watanabe M."/>
            <person name="Kinoshita T."/>
            <person name="Ohta Y."/>
            <person name="Mawaribuchi S."/>
            <person name="Suzuki Y."/>
            <person name="Haramoto Y."/>
            <person name="Yamamoto T."/>
            <person name="Takagi C."/>
            <person name="Kitzman J."/>
            <person name="Shendure J."/>
            <person name="Nakayama T."/>
            <person name="Izutsu Y."/>
            <person name="Robert J."/>
            <person name="Dichmann D."/>
            <person name="Flajnik M."/>
            <person name="Houston D."/>
            <person name="Marcotte E."/>
            <person name="Wallingford J."/>
            <person name="Ito Y."/>
            <person name="Asashima M."/>
            <person name="Ueno N."/>
            <person name="Matsuda Y."/>
            <person name="Jan Veenstra G."/>
            <person name="Fujiyama A."/>
            <person name="Harland R."/>
            <person name="Taira M."/>
            <person name="Rokhsar D.S."/>
        </authorList>
    </citation>
    <scope>NUCLEOTIDE SEQUENCE</scope>
    <source>
        <strain evidence="2">J</strain>
        <tissue evidence="2">Blood</tissue>
    </source>
</reference>
<dbReference type="Proteomes" id="UP000694892">
    <property type="component" value="Chromosome 1L"/>
</dbReference>
<evidence type="ECO:0000256" key="1">
    <source>
        <dbReference type="SAM" id="MobiDB-lite"/>
    </source>
</evidence>
<dbReference type="AlphaFoldDB" id="A0A974I2W9"/>
<dbReference type="EMBL" id="CM004466">
    <property type="protein sequence ID" value="OCT99318.1"/>
    <property type="molecule type" value="Genomic_DNA"/>
</dbReference>
<evidence type="ECO:0000313" key="2">
    <source>
        <dbReference type="EMBL" id="OCT99318.1"/>
    </source>
</evidence>
<sequence length="20" mass="2519">EKERILRCKRPKRKSLKPPR</sequence>